<dbReference type="InterPro" id="IPR013940">
    <property type="entry name" value="Spo22/ZIP4/TEX11"/>
</dbReference>
<keyword evidence="1" id="KW-0469">Meiosis</keyword>
<gene>
    <name evidence="4" type="ORF">M0813_05996</name>
</gene>
<comment type="caution">
    <text evidence="4">The sequence shown here is derived from an EMBL/GenBank/DDBJ whole genome shotgun (WGS) entry which is preliminary data.</text>
</comment>
<feature type="region of interest" description="Disordered" evidence="3">
    <location>
        <begin position="382"/>
        <end position="404"/>
    </location>
</feature>
<feature type="compositionally biased region" description="Basic and acidic residues" evidence="3">
    <location>
        <begin position="961"/>
        <end position="971"/>
    </location>
</feature>
<dbReference type="PANTHER" id="PTHR40375">
    <property type="entry name" value="SPORULATION-SPECIFIC PROTEIN 22"/>
    <property type="match status" value="1"/>
</dbReference>
<name>A0ABQ8XF57_9EUKA</name>
<protein>
    <recommendedName>
        <fullName evidence="2">Protein ZIP4 homolog</fullName>
    </recommendedName>
</protein>
<feature type="region of interest" description="Disordered" evidence="3">
    <location>
        <begin position="944"/>
        <end position="971"/>
    </location>
</feature>
<dbReference type="EMBL" id="JAOAOG010000301">
    <property type="protein sequence ID" value="KAJ6231267.1"/>
    <property type="molecule type" value="Genomic_DNA"/>
</dbReference>
<proteinExistence type="predicted"/>
<evidence type="ECO:0000256" key="1">
    <source>
        <dbReference type="ARBA" id="ARBA00023254"/>
    </source>
</evidence>
<organism evidence="4 5">
    <name type="scientific">Anaeramoeba flamelloides</name>
    <dbReference type="NCBI Taxonomy" id="1746091"/>
    <lineage>
        <taxon>Eukaryota</taxon>
        <taxon>Metamonada</taxon>
        <taxon>Anaeramoebidae</taxon>
        <taxon>Anaeramoeba</taxon>
    </lineage>
</organism>
<evidence type="ECO:0000256" key="3">
    <source>
        <dbReference type="SAM" id="MobiDB-lite"/>
    </source>
</evidence>
<dbReference type="Gene3D" id="1.25.40.10">
    <property type="entry name" value="Tetratricopeptide repeat domain"/>
    <property type="match status" value="2"/>
</dbReference>
<keyword evidence="5" id="KW-1185">Reference proteome</keyword>
<dbReference type="Pfam" id="PF08631">
    <property type="entry name" value="SPO22"/>
    <property type="match status" value="1"/>
</dbReference>
<dbReference type="Proteomes" id="UP001150062">
    <property type="component" value="Unassembled WGS sequence"/>
</dbReference>
<evidence type="ECO:0000313" key="5">
    <source>
        <dbReference type="Proteomes" id="UP001150062"/>
    </source>
</evidence>
<dbReference type="InterPro" id="IPR039057">
    <property type="entry name" value="Spo22/ZIP4"/>
</dbReference>
<dbReference type="InterPro" id="IPR019734">
    <property type="entry name" value="TPR_rpt"/>
</dbReference>
<evidence type="ECO:0000313" key="4">
    <source>
        <dbReference type="EMBL" id="KAJ6231267.1"/>
    </source>
</evidence>
<reference evidence="4" key="1">
    <citation type="submission" date="2022-08" db="EMBL/GenBank/DDBJ databases">
        <title>Novel sulfate-reducing endosymbionts in the free-living metamonad Anaeramoeba.</title>
        <authorList>
            <person name="Jerlstrom-Hultqvist J."/>
            <person name="Cepicka I."/>
            <person name="Gallot-Lavallee L."/>
            <person name="Salas-Leiva D."/>
            <person name="Curtis B.A."/>
            <person name="Zahonova K."/>
            <person name="Pipaliya S."/>
            <person name="Dacks J."/>
            <person name="Roger A.J."/>
        </authorList>
    </citation>
    <scope>NUCLEOTIDE SEQUENCE</scope>
    <source>
        <strain evidence="4">Schooner1</strain>
    </source>
</reference>
<dbReference type="SUPFAM" id="SSF48452">
    <property type="entry name" value="TPR-like"/>
    <property type="match status" value="2"/>
</dbReference>
<dbReference type="PANTHER" id="PTHR40375:SF2">
    <property type="entry name" value="SPORULATION-SPECIFIC PROTEIN 22"/>
    <property type="match status" value="1"/>
</dbReference>
<dbReference type="SMART" id="SM00028">
    <property type="entry name" value="TPR"/>
    <property type="match status" value="5"/>
</dbReference>
<dbReference type="InterPro" id="IPR011990">
    <property type="entry name" value="TPR-like_helical_dom_sf"/>
</dbReference>
<feature type="compositionally biased region" description="Basic residues" evidence="3">
    <location>
        <begin position="388"/>
        <end position="399"/>
    </location>
</feature>
<evidence type="ECO:0000256" key="2">
    <source>
        <dbReference type="ARBA" id="ARBA00031845"/>
    </source>
</evidence>
<accession>A0ABQ8XF57</accession>
<sequence length="1125" mass="132525">MEIPILDQVGNLINELEVIFKQGLASIEKIDKLDHLQNELQGVTGLESKRLRILSYRINNLAVLYSKKYNSKNDPEMILPRLRLISSNFISFLPLQSSNVLDYLIKSDFYYRTGKCFTNYCNYELANSCFKTALDSLSSISIEFLETLPSFNDQLHHGKQPNKEQISKYIKKKEKLEFKILLVYSYCCYRNQNIDLAIFFLNHIRDQLIPKIQNVDKYEQLGLRYYNLAFCLFNDGKHEKIINLLDQSLNSFLQGKEKDASIISQILRFLALVYLKKKKFSNSLSAIRKANTYLKTPNGLLILLKILTKQNNPKIIHNNEFENQEKEKAIELEINKKKDKYQKNEEEEEEEEEEEIIFIIEDEEEVKDKNNDEVQNKMNIENHSIKINNKKKNKDKKKKNKDENINIKKEDGKDLFDIFHELLSFKNLKLEFYFECLEIVSKNKYCYELLEKCILALLKKYSNNNNDDNNLLNRDENSKLINLKWIELLIVIQKTKKKRNEKNPNFNKIEIKIEELAKQISREHNTSKNVLNKKMLNHYCDLLWNKATFEYQNKNYEKSIDYFQFCYQMLDTEEIESKSKCLRLISRSYLELKDFVQSRKFSYMAAEIDPNSIYTLFLQFITNLNSNLIVEATDSLEKFLHSSNFDPNFLSYCAKICCKLNKKKIAVRALTILIEHYNLNIEDIPIGEISLILKTMIQIILENENSAINDEDDNKNMIVNNNEDDFGGGGKNHNSKIHGEFQNNDHKQNEVKIMVEENKKNYQEHFENFSQISNAFQIGYQLISKIGKNNFFSKGNSINDQIEFLAKGIYNIAIISSKKYQWLEAGQLFECSYNYLLFLKNETYLNNDFLKLQIESITSSSFCFLEFEKLNNENNEKILKKIANLIEIAKVLCQNIKSTNHVFLNNSLIRELLLQLEYETETNLKNYDKVKNILINEFNQFNKNKTDNDSDNDNGNSNNKKNNDSNHDSDKNYNKNYNLKLFESFAIISLKNKDFGNAQFCLQNLLAIYTRKNPNLLKIAMTLRELISISKNSKQRYNYFHQFYLLFKDFSIKTPEILLEIQYFFSKCWNVGVSFFRMKKNDDAEQWMSLALKIASSSEENKSYIQIMNSQYSIVLKSKKENSLY</sequence>